<evidence type="ECO:0000256" key="1">
    <source>
        <dbReference type="ARBA" id="ARBA00004123"/>
    </source>
</evidence>
<keyword evidence="6 9" id="KW-0804">Transcription</keyword>
<feature type="region of interest" description="Disordered" evidence="10">
    <location>
        <begin position="750"/>
        <end position="771"/>
    </location>
</feature>
<comment type="similarity">
    <text evidence="2 9">Belongs to the Mediator complex subunit 5 family.</text>
</comment>
<dbReference type="OrthoDB" id="5549158at2759"/>
<comment type="subunit">
    <text evidence="9">Component of the Mediator complex.</text>
</comment>
<evidence type="ECO:0000256" key="2">
    <source>
        <dbReference type="ARBA" id="ARBA00008782"/>
    </source>
</evidence>
<evidence type="ECO:0000256" key="10">
    <source>
        <dbReference type="SAM" id="MobiDB-lite"/>
    </source>
</evidence>
<keyword evidence="5 9" id="KW-0010">Activator</keyword>
<keyword evidence="12" id="KW-1185">Reference proteome</keyword>
<dbReference type="GO" id="GO:0016592">
    <property type="term" value="C:mediator complex"/>
    <property type="evidence" value="ECO:0007669"/>
    <property type="project" value="InterPro"/>
</dbReference>
<comment type="subcellular location">
    <subcellularLocation>
        <location evidence="1 9">Nucleus</location>
    </subcellularLocation>
</comment>
<dbReference type="AlphaFoldDB" id="A0A9P3LAK2"/>
<sequence>MAISELTRNSFQSGLSASKWLSLCKLFISKNLTQLSHPDIESALSNSVLALFSNYPGDPALIAYLRHAIQDGLLSLATFISTFLSAARSIELRNVSTLDTLCRLALDCHYASGMPPMGSIVSFTQSLPVVFSTVLDATALLRTAHDLPQTHLHQLTNTASELLILLLSTIGDVSQIPVPLGMMFLQDMVEMTHTGFRLTPTTRHVLDQFTFALHNSIGDDASNETQMVHTFQLSFGKADAVSGPSSGKDIITCGLLLHNMVTHRGGPFSSGDGRRAVVLLVAVVRWTAWTPATFYTQLMQSAVACFAQAAANPTSRNAALWRAFVVGRLPHLLVLFEKSVELDGVSESDWRSAMQIAVTSLFQRSDLLSTCDSIYHRPSGDQGSNGSSSGPTQPFMSELLHQLLTVKLLDQTVVTTINPNLQNDFHPRMQTEAQEHSSDLEAYMELRFNTDMNVEDARPILNKIWKDPCSHATFANVAKKRFKSYSTANDIESLGHMCKILYSHESSLEILSLHVTIQDLLCRALAIIEDYDCETVGDPQAAVTHYGSVVLFVQTAFTKYNLWNLKFTLGERTLSTDLLHFAAYRHQPDELKGEDEKALKSWYKTLFDAGSEGIDDSILRNTRPHSLLRVAATLLIMSINACANEKLDKEALNNGVSYFQGPLLNWTLVGVVKALLRDIKYKLGVFNPTIPLAILRTIIETPSCPRPVLKLSAHKILRTFPLTPSPFEQNVDRMPYRKVALEVLGYPPDEPLASRNPSQPEDQSAKPQPDPVATAIRACVTDARAGKAPALDVEWCLLFAPPVRFLAVLWDELVLAAKMGELEAPRRLLPAVLSTPRAPHSPPLLPVFLHVVLPQVVTAADALPPAEQPLVAELAAGTVSGALTAALFVEWALLSVCKEQRLVLGQPALTMARRLSGELKRRPHSPTSTLIMQRLGASPSFMANFPTFMTE</sequence>
<dbReference type="GO" id="GO:0003712">
    <property type="term" value="F:transcription coregulator activity"/>
    <property type="evidence" value="ECO:0007669"/>
    <property type="project" value="InterPro"/>
</dbReference>
<evidence type="ECO:0000256" key="6">
    <source>
        <dbReference type="ARBA" id="ARBA00023163"/>
    </source>
</evidence>
<dbReference type="InterPro" id="IPR014801">
    <property type="entry name" value="Mediator_Med5_fun"/>
</dbReference>
<comment type="caution">
    <text evidence="11">The sequence shown here is derived from an EMBL/GenBank/DDBJ whole genome shotgun (WGS) entry which is preliminary data.</text>
</comment>
<proteinExistence type="inferred from homology"/>
<evidence type="ECO:0000256" key="8">
    <source>
        <dbReference type="ARBA" id="ARBA00031256"/>
    </source>
</evidence>
<dbReference type="PANTHER" id="PTHR35784:SF1">
    <property type="entry name" value="MEDIATOR OF RNA POLYMERASE II TRANSCRIPTION SUBUNIT 5"/>
    <property type="match status" value="1"/>
</dbReference>
<organism evidence="11 12">
    <name type="scientific">Phanerochaete sordida</name>
    <dbReference type="NCBI Taxonomy" id="48140"/>
    <lineage>
        <taxon>Eukaryota</taxon>
        <taxon>Fungi</taxon>
        <taxon>Dikarya</taxon>
        <taxon>Basidiomycota</taxon>
        <taxon>Agaricomycotina</taxon>
        <taxon>Agaricomycetes</taxon>
        <taxon>Polyporales</taxon>
        <taxon>Phanerochaetaceae</taxon>
        <taxon>Phanerochaete</taxon>
    </lineage>
</organism>
<protein>
    <recommendedName>
        <fullName evidence="3 9">Mediator of RNA polymerase II transcription subunit 5</fullName>
    </recommendedName>
    <alternativeName>
        <fullName evidence="8 9">Mediator complex subunit 5</fullName>
    </alternativeName>
</protein>
<evidence type="ECO:0000313" key="12">
    <source>
        <dbReference type="Proteomes" id="UP000703269"/>
    </source>
</evidence>
<dbReference type="Pfam" id="PF08689">
    <property type="entry name" value="Med5"/>
    <property type="match status" value="1"/>
</dbReference>
<evidence type="ECO:0000313" key="11">
    <source>
        <dbReference type="EMBL" id="GJE87594.1"/>
    </source>
</evidence>
<evidence type="ECO:0000256" key="4">
    <source>
        <dbReference type="ARBA" id="ARBA00023015"/>
    </source>
</evidence>
<reference evidence="11 12" key="1">
    <citation type="submission" date="2021-08" db="EMBL/GenBank/DDBJ databases">
        <title>Draft Genome Sequence of Phanerochaete sordida strain YK-624.</title>
        <authorList>
            <person name="Mori T."/>
            <person name="Dohra H."/>
            <person name="Suzuki T."/>
            <person name="Kawagishi H."/>
            <person name="Hirai H."/>
        </authorList>
    </citation>
    <scope>NUCLEOTIDE SEQUENCE [LARGE SCALE GENOMIC DNA]</scope>
    <source>
        <strain evidence="11 12">YK-624</strain>
    </source>
</reference>
<dbReference type="GO" id="GO:0006357">
    <property type="term" value="P:regulation of transcription by RNA polymerase II"/>
    <property type="evidence" value="ECO:0007669"/>
    <property type="project" value="InterPro"/>
</dbReference>
<dbReference type="PANTHER" id="PTHR35784">
    <property type="entry name" value="MEDIATOR OF RNA POLYMERASE II TRANSCRIPTION SUBUNIT 5"/>
    <property type="match status" value="1"/>
</dbReference>
<evidence type="ECO:0000256" key="5">
    <source>
        <dbReference type="ARBA" id="ARBA00023159"/>
    </source>
</evidence>
<evidence type="ECO:0000256" key="9">
    <source>
        <dbReference type="RuleBase" id="RU364142"/>
    </source>
</evidence>
<accession>A0A9P3LAK2</accession>
<feature type="compositionally biased region" description="Polar residues" evidence="10">
    <location>
        <begin position="755"/>
        <end position="766"/>
    </location>
</feature>
<evidence type="ECO:0000256" key="7">
    <source>
        <dbReference type="ARBA" id="ARBA00023242"/>
    </source>
</evidence>
<name>A0A9P3LAK2_9APHY</name>
<dbReference type="EMBL" id="BPQB01000007">
    <property type="protein sequence ID" value="GJE87594.1"/>
    <property type="molecule type" value="Genomic_DNA"/>
</dbReference>
<dbReference type="Proteomes" id="UP000703269">
    <property type="component" value="Unassembled WGS sequence"/>
</dbReference>
<keyword evidence="7 9" id="KW-0539">Nucleus</keyword>
<gene>
    <name evidence="9" type="primary">MED5</name>
    <name evidence="11" type="ORF">PsYK624_036770</name>
</gene>
<evidence type="ECO:0000256" key="3">
    <source>
        <dbReference type="ARBA" id="ARBA00020628"/>
    </source>
</evidence>
<comment type="function">
    <text evidence="9">Component of the Mediator complex, a coactivator involved in the regulated transcription of nearly all RNA polymerase II-dependent genes. Mediator functions as a bridge to convey information from gene-specific regulatory proteins to the basal RNA polymerase II transcription machinery. Mediator is recruited to promoters by direct interactions with regulatory proteins and serves as a scaffold for the assembly of a functional preinitiation complex with RNA polymerase II and the general transcription factors.</text>
</comment>
<keyword evidence="4 9" id="KW-0805">Transcription regulation</keyword>